<dbReference type="Proteomes" id="UP000590740">
    <property type="component" value="Unassembled WGS sequence"/>
</dbReference>
<dbReference type="EMBL" id="JACHIG010000002">
    <property type="protein sequence ID" value="MBB5031604.1"/>
    <property type="molecule type" value="Genomic_DNA"/>
</dbReference>
<organism evidence="2 3">
    <name type="scientific">Prosthecobacter vanneervenii</name>
    <dbReference type="NCBI Taxonomy" id="48466"/>
    <lineage>
        <taxon>Bacteria</taxon>
        <taxon>Pseudomonadati</taxon>
        <taxon>Verrucomicrobiota</taxon>
        <taxon>Verrucomicrobiia</taxon>
        <taxon>Verrucomicrobiales</taxon>
        <taxon>Verrucomicrobiaceae</taxon>
        <taxon>Prosthecobacter</taxon>
    </lineage>
</organism>
<evidence type="ECO:0000313" key="3">
    <source>
        <dbReference type="Proteomes" id="UP000590740"/>
    </source>
</evidence>
<feature type="transmembrane region" description="Helical" evidence="1">
    <location>
        <begin position="76"/>
        <end position="99"/>
    </location>
</feature>
<proteinExistence type="predicted"/>
<evidence type="ECO:0000313" key="2">
    <source>
        <dbReference type="EMBL" id="MBB5031604.1"/>
    </source>
</evidence>
<comment type="caution">
    <text evidence="2">The sequence shown here is derived from an EMBL/GenBank/DDBJ whole genome shotgun (WGS) entry which is preliminary data.</text>
</comment>
<sequence length="306" mass="33339">MNDSDFLTLLMRHQDGTLMPDELAALEAAMREDAGRRRLFAETQVRSMALHEHFRRDAFQRPGPPQRRARWFTRPVAAMAAMAAGLALGLFCASLVWAISAPRMTSERLFALMNGGFEESSLGRGFPRETGVWSGDEAAIREGRLEFLATGSDDADPSARAISCDVFQLVDLRPLRKSAGAGGDPMLELSARFADARAAGTNPSVTFFCQIYLFSGDPALMHQTWPRSIQEALASGSAQVTTLGRDAHGTRTLTARCLLPAEADFAVAQIVARPNLRPAKLEGLSADDVKLTLKTAPELPVRIVQR</sequence>
<keyword evidence="1" id="KW-0812">Transmembrane</keyword>
<keyword evidence="1" id="KW-0472">Membrane</keyword>
<protein>
    <submittedName>
        <fullName evidence="2">Uncharacterized protein</fullName>
    </submittedName>
</protein>
<evidence type="ECO:0000256" key="1">
    <source>
        <dbReference type="SAM" id="Phobius"/>
    </source>
</evidence>
<keyword evidence="1" id="KW-1133">Transmembrane helix</keyword>
<reference evidence="2 3" key="1">
    <citation type="submission" date="2020-08" db="EMBL/GenBank/DDBJ databases">
        <title>Genomic Encyclopedia of Type Strains, Phase IV (KMG-IV): sequencing the most valuable type-strain genomes for metagenomic binning, comparative biology and taxonomic classification.</title>
        <authorList>
            <person name="Goeker M."/>
        </authorList>
    </citation>
    <scope>NUCLEOTIDE SEQUENCE [LARGE SCALE GENOMIC DNA]</scope>
    <source>
        <strain evidence="2 3">DSM 12252</strain>
    </source>
</reference>
<name>A0A7W7Y8M2_9BACT</name>
<accession>A0A7W7Y8M2</accession>
<keyword evidence="3" id="KW-1185">Reference proteome</keyword>
<gene>
    <name evidence="2" type="ORF">HNQ65_001172</name>
</gene>
<dbReference type="RefSeq" id="WP_184338545.1">
    <property type="nucleotide sequence ID" value="NZ_JACHIG010000002.1"/>
</dbReference>
<dbReference type="AlphaFoldDB" id="A0A7W7Y8M2"/>